<reference evidence="1" key="1">
    <citation type="submission" date="2017-05" db="UniProtKB">
        <authorList>
            <consortium name="EnsemblMetazoa"/>
        </authorList>
    </citation>
    <scope>IDENTIFICATION</scope>
</reference>
<proteinExistence type="predicted"/>
<dbReference type="InParanoid" id="A0A1X7UDX6"/>
<name>A0A1X7UDX6_AMPQE</name>
<evidence type="ECO:0000313" key="1">
    <source>
        <dbReference type="EnsemblMetazoa" id="Aqu2.1.25967_001"/>
    </source>
</evidence>
<accession>A0A1X7UDX6</accession>
<dbReference type="EnsemblMetazoa" id="Aqu2.1.25967_001">
    <property type="protein sequence ID" value="Aqu2.1.25967_001"/>
    <property type="gene ID" value="Aqu2.1.25967"/>
</dbReference>
<evidence type="ECO:0008006" key="2">
    <source>
        <dbReference type="Google" id="ProtNLM"/>
    </source>
</evidence>
<dbReference type="AlphaFoldDB" id="A0A1X7UDX6"/>
<sequence length="50" mass="5605">MIAEFGSPTLFLTLVCAEFDSADIAQYLRKDFFNSHSPESCSRQCKAILC</sequence>
<protein>
    <recommendedName>
        <fullName evidence="2">Helitron helicase-like domain-containing protein</fullName>
    </recommendedName>
</protein>
<organism evidence="1">
    <name type="scientific">Amphimedon queenslandica</name>
    <name type="common">Sponge</name>
    <dbReference type="NCBI Taxonomy" id="400682"/>
    <lineage>
        <taxon>Eukaryota</taxon>
        <taxon>Metazoa</taxon>
        <taxon>Porifera</taxon>
        <taxon>Demospongiae</taxon>
        <taxon>Heteroscleromorpha</taxon>
        <taxon>Haplosclerida</taxon>
        <taxon>Niphatidae</taxon>
        <taxon>Amphimedon</taxon>
    </lineage>
</organism>